<dbReference type="EMBL" id="JADDUC010000136">
    <property type="protein sequence ID" value="KAG0117549.1"/>
    <property type="molecule type" value="Genomic_DNA"/>
</dbReference>
<dbReference type="PRINTS" id="PR00014">
    <property type="entry name" value="FNTYPEIII"/>
</dbReference>
<dbReference type="AlphaFoldDB" id="A0A835NLW0"/>
<keyword evidence="5" id="KW-0393">Immunoglobulin domain</keyword>
<dbReference type="GO" id="GO:0007155">
    <property type="term" value="P:cell adhesion"/>
    <property type="evidence" value="ECO:0007669"/>
    <property type="project" value="UniProtKB-KW"/>
</dbReference>
<evidence type="ECO:0000256" key="8">
    <source>
        <dbReference type="ARBA" id="ARBA00071968"/>
    </source>
</evidence>
<dbReference type="CDD" id="cd00063">
    <property type="entry name" value="FN3"/>
    <property type="match status" value="2"/>
</dbReference>
<dbReference type="SMART" id="SM00409">
    <property type="entry name" value="IG"/>
    <property type="match status" value="2"/>
</dbReference>
<evidence type="ECO:0000259" key="10">
    <source>
        <dbReference type="PROSITE" id="PS50835"/>
    </source>
</evidence>
<dbReference type="PROSITE" id="PS50853">
    <property type="entry name" value="FN3"/>
    <property type="match status" value="1"/>
</dbReference>
<dbReference type="FunFam" id="2.60.40.10:FF:000062">
    <property type="entry name" value="Myosin-binding protein C, slow type"/>
    <property type="match status" value="1"/>
</dbReference>
<feature type="domain" description="Fibronectin type-III" evidence="11">
    <location>
        <begin position="253"/>
        <end position="352"/>
    </location>
</feature>
<dbReference type="PANTHER" id="PTHR13817:SF49">
    <property type="entry name" value="MYOSIN-BINDING PROTEIN H"/>
    <property type="match status" value="1"/>
</dbReference>
<reference evidence="13 14" key="2">
    <citation type="journal article" date="2021" name="J. Hered.">
        <title>Feather Gene Expression Elucidates the Developmental Basis of Plumage Iridescence in African Starlings.</title>
        <authorList>
            <person name="Rubenstein D.R."/>
            <person name="Corvelo A."/>
            <person name="MacManes M.D."/>
            <person name="Maia R."/>
            <person name="Narzisi G."/>
            <person name="Rousaki A."/>
            <person name="Vandenabeele P."/>
            <person name="Shawkey M.D."/>
            <person name="Solomon J."/>
        </authorList>
    </citation>
    <scope>NUCLEOTIDE SEQUENCE [LARGE SCALE GENOMIC DNA]</scope>
    <source>
        <strain evidence="13">SS15</strain>
    </source>
</reference>
<dbReference type="SUPFAM" id="SSF48726">
    <property type="entry name" value="Immunoglobulin"/>
    <property type="match status" value="2"/>
</dbReference>
<dbReference type="InterPro" id="IPR003599">
    <property type="entry name" value="Ig_sub"/>
</dbReference>
<dbReference type="InterPro" id="IPR003961">
    <property type="entry name" value="FN3_dom"/>
</dbReference>
<dbReference type="InterPro" id="IPR013783">
    <property type="entry name" value="Ig-like_fold"/>
</dbReference>
<evidence type="ECO:0000313" key="14">
    <source>
        <dbReference type="Proteomes" id="UP000618051"/>
    </source>
</evidence>
<dbReference type="InterPro" id="IPR007110">
    <property type="entry name" value="Ig-like_dom"/>
</dbReference>
<evidence type="ECO:0000256" key="5">
    <source>
        <dbReference type="ARBA" id="ARBA00023319"/>
    </source>
</evidence>
<dbReference type="SMART" id="SM00060">
    <property type="entry name" value="FN3"/>
    <property type="match status" value="2"/>
</dbReference>
<proteinExistence type="inferred from homology"/>
<evidence type="ECO:0000256" key="2">
    <source>
        <dbReference type="ARBA" id="ARBA00022737"/>
    </source>
</evidence>
<sequence>PPKGPSLDALLACFGSAGGQKNSSPSVITQGPQDCCIWTEIWERGSGGIWLLQCHQQENFLVLKVHMGAWQTLAYLGHSQCPPGTPSPWGTGAVYFLSSDWKAVNQEPFLSTRYTIPNLSSGDKIHVRVVAVSASGASVPATLEQPVLIREILQLPKIRMPRHLRETYIRRVGDAVNIMIPFQGKPQPEVSWTKGGQPLDTNHINIRNTARDTIFYIRQAQRSDSGKYELTVQINGAEDKATLDIQVVEPPGPPQNLKLVDVWGFNVALEWTPPVDNGNSEIKGYRVQKSDKKSGKWFTVLERCTRTSCTISDLIIGNTYSFRVFSENICGLSDSAAVASAVASIEKTTQQPEVCLRLKLIISLETTYQPEKIPQRDMMEPPKFTQPLTDRTTTRGYSTHLFCSVRGFPQPKIIWLKNQMEIREDPKYIALIDQGVCSLEIRKPGPFDGGVYTCKAVNPLGEASVDCRLDVK</sequence>
<dbReference type="InterPro" id="IPR013098">
    <property type="entry name" value="Ig_I-set"/>
</dbReference>
<dbReference type="SMART" id="SM00408">
    <property type="entry name" value="IGc2"/>
    <property type="match status" value="2"/>
</dbReference>
<gene>
    <name evidence="13" type="ORF">IHE44_0008288</name>
    <name evidence="12" type="ORF">IHE44_002532</name>
</gene>
<protein>
    <recommendedName>
        <fullName evidence="8">Myosin-binding protein H</fullName>
    </recommendedName>
    <alternativeName>
        <fullName evidence="9">H-protein</fullName>
    </alternativeName>
</protein>
<evidence type="ECO:0000313" key="13">
    <source>
        <dbReference type="EMBL" id="KAI1230856.1"/>
    </source>
</evidence>
<dbReference type="Proteomes" id="UP000618051">
    <property type="component" value="Unassembled WGS sequence"/>
</dbReference>
<dbReference type="PROSITE" id="PS50835">
    <property type="entry name" value="IG_LIKE"/>
    <property type="match status" value="2"/>
</dbReference>
<keyword evidence="2" id="KW-0677">Repeat</keyword>
<feature type="non-terminal residue" evidence="12">
    <location>
        <position position="1"/>
    </location>
</feature>
<dbReference type="Gene3D" id="2.60.40.10">
    <property type="entry name" value="Immunoglobulins"/>
    <property type="match status" value="4"/>
</dbReference>
<dbReference type="FunFam" id="2.60.40.10:FF:000031">
    <property type="entry name" value="Myosin-binding protein C, slow type"/>
    <property type="match status" value="1"/>
</dbReference>
<evidence type="ECO:0000256" key="4">
    <source>
        <dbReference type="ARBA" id="ARBA00023179"/>
    </source>
</evidence>
<dbReference type="OrthoDB" id="6107607at2759"/>
<dbReference type="InterPro" id="IPR003598">
    <property type="entry name" value="Ig_sub2"/>
</dbReference>
<comment type="function">
    <text evidence="7">Binds to myosin; probably involved in interaction with thick myofilaments in the A-band.</text>
</comment>
<comment type="caution">
    <text evidence="12">The sequence shown here is derived from an EMBL/GenBank/DDBJ whole genome shotgun (WGS) entry which is preliminary data.</text>
</comment>
<dbReference type="Pfam" id="PF00041">
    <property type="entry name" value="fn3"/>
    <property type="match status" value="1"/>
</dbReference>
<evidence type="ECO:0000256" key="1">
    <source>
        <dbReference type="ARBA" id="ARBA00022433"/>
    </source>
</evidence>
<organism evidence="12">
    <name type="scientific">Lamprotornis superbus</name>
    <dbReference type="NCBI Taxonomy" id="245042"/>
    <lineage>
        <taxon>Eukaryota</taxon>
        <taxon>Metazoa</taxon>
        <taxon>Chordata</taxon>
        <taxon>Craniata</taxon>
        <taxon>Vertebrata</taxon>
        <taxon>Euteleostomi</taxon>
        <taxon>Archelosauria</taxon>
        <taxon>Archosauria</taxon>
        <taxon>Dinosauria</taxon>
        <taxon>Saurischia</taxon>
        <taxon>Theropoda</taxon>
        <taxon>Coelurosauria</taxon>
        <taxon>Aves</taxon>
        <taxon>Neognathae</taxon>
        <taxon>Neoaves</taxon>
        <taxon>Telluraves</taxon>
        <taxon>Australaves</taxon>
        <taxon>Passeriformes</taxon>
        <taxon>Sturnidae</taxon>
        <taxon>Lamprotornis</taxon>
    </lineage>
</organism>
<feature type="non-terminal residue" evidence="12">
    <location>
        <position position="472"/>
    </location>
</feature>
<accession>A0A835NLW0</accession>
<keyword evidence="4" id="KW-0514">Muscle protein</keyword>
<comment type="similarity">
    <text evidence="6">Belongs to the immunoglobulin superfamily. MyBP family.</text>
</comment>
<dbReference type="CDD" id="cd05748">
    <property type="entry name" value="Ig_Titin_like"/>
    <property type="match status" value="1"/>
</dbReference>
<dbReference type="InterPro" id="IPR036179">
    <property type="entry name" value="Ig-like_dom_sf"/>
</dbReference>
<dbReference type="InterPro" id="IPR050964">
    <property type="entry name" value="Striated_Muscle_Regulatory"/>
</dbReference>
<evidence type="ECO:0000256" key="3">
    <source>
        <dbReference type="ARBA" id="ARBA00022889"/>
    </source>
</evidence>
<keyword evidence="14" id="KW-1185">Reference proteome</keyword>
<reference evidence="13" key="3">
    <citation type="submission" date="2022-01" db="EMBL/GenBank/DDBJ databases">
        <authorList>
            <person name="Rubenstein D.R."/>
        </authorList>
    </citation>
    <scope>NUCLEOTIDE SEQUENCE</scope>
    <source>
        <strain evidence="13">SS15</strain>
        <tissue evidence="13">Liver</tissue>
    </source>
</reference>
<keyword evidence="1" id="KW-0787">Thick filament</keyword>
<evidence type="ECO:0000259" key="11">
    <source>
        <dbReference type="PROSITE" id="PS50853"/>
    </source>
</evidence>
<feature type="domain" description="Ig-like" evidence="10">
    <location>
        <begin position="156"/>
        <end position="244"/>
    </location>
</feature>
<reference evidence="12" key="1">
    <citation type="submission" date="2020-10" db="EMBL/GenBank/DDBJ databases">
        <title>Feather gene expression reveals the developmental basis of iridescence in African starlings.</title>
        <authorList>
            <person name="Rubenstein D.R."/>
        </authorList>
    </citation>
    <scope>NUCLEOTIDE SEQUENCE</scope>
    <source>
        <strain evidence="12">SS15</strain>
        <tissue evidence="12">Liver</tissue>
    </source>
</reference>
<dbReference type="GO" id="GO:0032982">
    <property type="term" value="C:myosin filament"/>
    <property type="evidence" value="ECO:0007669"/>
    <property type="project" value="UniProtKB-KW"/>
</dbReference>
<name>A0A835NLW0_9PASS</name>
<dbReference type="SUPFAM" id="SSF49265">
    <property type="entry name" value="Fibronectin type III"/>
    <property type="match status" value="2"/>
</dbReference>
<evidence type="ECO:0000256" key="6">
    <source>
        <dbReference type="ARBA" id="ARBA00038352"/>
    </source>
</evidence>
<keyword evidence="3" id="KW-0130">Cell adhesion</keyword>
<dbReference type="PANTHER" id="PTHR13817">
    <property type="entry name" value="TITIN"/>
    <property type="match status" value="1"/>
</dbReference>
<dbReference type="InterPro" id="IPR036116">
    <property type="entry name" value="FN3_sf"/>
</dbReference>
<evidence type="ECO:0000313" key="12">
    <source>
        <dbReference type="EMBL" id="KAG0117549.1"/>
    </source>
</evidence>
<dbReference type="FunFam" id="2.60.40.10:FF:000557">
    <property type="entry name" value="Myosin binding protein Ha"/>
    <property type="match status" value="1"/>
</dbReference>
<dbReference type="EMBL" id="JADDUC020000028">
    <property type="protein sequence ID" value="KAI1230856.1"/>
    <property type="molecule type" value="Genomic_DNA"/>
</dbReference>
<dbReference type="Pfam" id="PF07679">
    <property type="entry name" value="I-set"/>
    <property type="match status" value="2"/>
</dbReference>
<evidence type="ECO:0000256" key="9">
    <source>
        <dbReference type="ARBA" id="ARBA00078133"/>
    </source>
</evidence>
<feature type="domain" description="Ig-like" evidence="10">
    <location>
        <begin position="382"/>
        <end position="466"/>
    </location>
</feature>
<evidence type="ECO:0000256" key="7">
    <source>
        <dbReference type="ARBA" id="ARBA00060255"/>
    </source>
</evidence>